<gene>
    <name evidence="1" type="ORF">L3Q82_003447</name>
</gene>
<name>A0ACB8VMZ8_9TELE</name>
<dbReference type="Proteomes" id="UP000831701">
    <property type="component" value="Chromosome 19"/>
</dbReference>
<organism evidence="1 2">
    <name type="scientific">Scortum barcoo</name>
    <name type="common">barcoo grunter</name>
    <dbReference type="NCBI Taxonomy" id="214431"/>
    <lineage>
        <taxon>Eukaryota</taxon>
        <taxon>Metazoa</taxon>
        <taxon>Chordata</taxon>
        <taxon>Craniata</taxon>
        <taxon>Vertebrata</taxon>
        <taxon>Euteleostomi</taxon>
        <taxon>Actinopterygii</taxon>
        <taxon>Neopterygii</taxon>
        <taxon>Teleostei</taxon>
        <taxon>Neoteleostei</taxon>
        <taxon>Acanthomorphata</taxon>
        <taxon>Eupercaria</taxon>
        <taxon>Centrarchiformes</taxon>
        <taxon>Terapontoidei</taxon>
        <taxon>Terapontidae</taxon>
        <taxon>Scortum</taxon>
    </lineage>
</organism>
<keyword evidence="2" id="KW-1185">Reference proteome</keyword>
<protein>
    <submittedName>
        <fullName evidence="1">Uncharacterized protein</fullName>
    </submittedName>
</protein>
<evidence type="ECO:0000313" key="1">
    <source>
        <dbReference type="EMBL" id="KAI3356775.1"/>
    </source>
</evidence>
<sequence>MQGKDPATRRSPASPNPRPGSSSGKEITPSRDKAELQSSVATQVNHLAAQLQLVITRLEDLASPKPATAAADQPPTPSAHIFNHAASCPPSPTRKVLRGFRMFDHSSPAGEASRVLLGLRQGARRVVDYAIEFRTLAAGSGWNSPAIKDAFVHDLNESIKDQLVPPETLRDFEDVVDLRLQERQADHRRTGRKSSEPPGGAQSTDPHCCVFAKRQPQSQGAEMPELDHSDYPDLSRVPPCYHDLREVFNKTKATSLPPHRPWDCTIPKARLYAISSPERKAMDDYIEASLKSGIICPLSSPAGAGFFFVGKKDSSLRPCIDYSALNDHHQEPLPSTPHFIGF</sequence>
<proteinExistence type="predicted"/>
<dbReference type="EMBL" id="CM041549">
    <property type="protein sequence ID" value="KAI3356775.1"/>
    <property type="molecule type" value="Genomic_DNA"/>
</dbReference>
<reference evidence="1" key="1">
    <citation type="submission" date="2022-04" db="EMBL/GenBank/DDBJ databases">
        <title>Jade perch genome.</title>
        <authorList>
            <person name="Chao B."/>
        </authorList>
    </citation>
    <scope>NUCLEOTIDE SEQUENCE</scope>
    <source>
        <strain evidence="1">CB-2022</strain>
    </source>
</reference>
<accession>A0ACB8VMZ8</accession>
<comment type="caution">
    <text evidence="1">The sequence shown here is derived from an EMBL/GenBank/DDBJ whole genome shotgun (WGS) entry which is preliminary data.</text>
</comment>
<evidence type="ECO:0000313" key="2">
    <source>
        <dbReference type="Proteomes" id="UP000831701"/>
    </source>
</evidence>